<evidence type="ECO:0000259" key="1">
    <source>
        <dbReference type="Pfam" id="PF12708"/>
    </source>
</evidence>
<dbReference type="Gene3D" id="2.160.20.10">
    <property type="entry name" value="Single-stranded right-handed beta-helix, Pectin lyase-like"/>
    <property type="match status" value="1"/>
</dbReference>
<dbReference type="AlphaFoldDB" id="A0A220S2P8"/>
<name>A0A220S2P8_9NEIS</name>
<proteinExistence type="predicted"/>
<dbReference type="KEGG" id="nei:BG910_08120"/>
<feature type="domain" description="Rhamnogalacturonase A/B/Epimerase-like pectate lyase" evidence="1">
    <location>
        <begin position="33"/>
        <end position="252"/>
    </location>
</feature>
<keyword evidence="3" id="KW-1185">Reference proteome</keyword>
<dbReference type="InterPro" id="IPR006626">
    <property type="entry name" value="PbH1"/>
</dbReference>
<evidence type="ECO:0000313" key="2">
    <source>
        <dbReference type="EMBL" id="ASK27707.1"/>
    </source>
</evidence>
<dbReference type="SUPFAM" id="SSF51126">
    <property type="entry name" value="Pectin lyase-like"/>
    <property type="match status" value="1"/>
</dbReference>
<dbReference type="Proteomes" id="UP000198238">
    <property type="component" value="Chromosome"/>
</dbReference>
<sequence>MSSLLSSIGNTTINNNKVNHYKTYQHNQYGKYIDVEDFGADPTGRKDSSAAINAALEAAHKEKAMLYMKGTFYISEQIAIDAGTSGVKGIFGAGMDKTVIKFNKAQKGVFNSNSNNDDIREYAGILIDGQNRKTVADLSVEYTGSDFYRKGQSYFGKVTGILVNDADNTLISKVEVSGANRAGVHFTSTASQIHENGHRLTFKERVAGGQLDENDANVPLGENNRIVDSNLHHNRVAGVLVAYQKNFTADGNYLAWNGHKADGGTGYGIATMAGSYNYGVTYKNNTTDHNYRKGLDVHDGNNILIANNISNGDRLYGIAVYNRQFYMDDVKIIGNTVTQDKNFRLAADDNPGLSYHMYSGIQLQTNTQFKNLPGDGDGYFKISNNTIKGLDVYKDDIQTYGIEFRNHEKQMDYTLNITNNNISGDSTKYLVAVINDTRNGIGSGDINISGNKADIGSIGKGASPVYIDERNSDKLGLHGSVTVNGNSISVRDAADGYNDFAFLRGNAETYNITRNKLNYGDNIDRTLVEVRGTGRLDSDVNVAGNQFNSSDESFNDARYGGWLKYQTADVFSDGNSHNSAKLAALDTGSRGMTLLDVYTSVLHTVNTAQQAEYSANAAAVRINDDSAGNGSVY</sequence>
<accession>A0A220S2P8</accession>
<protein>
    <recommendedName>
        <fullName evidence="1">Rhamnogalacturonase A/B/Epimerase-like pectate lyase domain-containing protein</fullName>
    </recommendedName>
</protein>
<evidence type="ECO:0000313" key="3">
    <source>
        <dbReference type="Proteomes" id="UP000198238"/>
    </source>
</evidence>
<gene>
    <name evidence="2" type="ORF">BG910_08120</name>
</gene>
<dbReference type="Pfam" id="PF12708">
    <property type="entry name" value="Pect-lyase_RHGA_epim"/>
    <property type="match status" value="1"/>
</dbReference>
<organism evidence="2 3">
    <name type="scientific">Neisseria chenwenguii</name>
    <dbReference type="NCBI Taxonomy" id="1853278"/>
    <lineage>
        <taxon>Bacteria</taxon>
        <taxon>Pseudomonadati</taxon>
        <taxon>Pseudomonadota</taxon>
        <taxon>Betaproteobacteria</taxon>
        <taxon>Neisseriales</taxon>
        <taxon>Neisseriaceae</taxon>
        <taxon>Neisseria</taxon>
    </lineage>
</organism>
<dbReference type="InterPro" id="IPR012334">
    <property type="entry name" value="Pectin_lyas_fold"/>
</dbReference>
<dbReference type="RefSeq" id="WP_089036402.1">
    <property type="nucleotide sequence ID" value="NZ_CP022278.1"/>
</dbReference>
<dbReference type="SMART" id="SM00710">
    <property type="entry name" value="PbH1"/>
    <property type="match status" value="7"/>
</dbReference>
<dbReference type="EMBL" id="CP022278">
    <property type="protein sequence ID" value="ASK27707.1"/>
    <property type="molecule type" value="Genomic_DNA"/>
</dbReference>
<dbReference type="InterPro" id="IPR024535">
    <property type="entry name" value="RHGA/B-epi-like_pectate_lyase"/>
</dbReference>
<dbReference type="InterPro" id="IPR011050">
    <property type="entry name" value="Pectin_lyase_fold/virulence"/>
</dbReference>
<reference evidence="2 3" key="1">
    <citation type="submission" date="2017-06" db="EMBL/GenBank/DDBJ databases">
        <title>Neisseria chenwenguii sp. nov., isolated from the intestinal contents of Tibetan Plateau Pika in Yushu, Qinghai Province, China.</title>
        <authorList>
            <person name="Zhang G."/>
        </authorList>
    </citation>
    <scope>NUCLEOTIDE SEQUENCE [LARGE SCALE GENOMIC DNA]</scope>
    <source>
        <strain evidence="2 3">10023</strain>
    </source>
</reference>